<gene>
    <name evidence="1" type="ORF">PSTT_13051</name>
</gene>
<dbReference type="AlphaFoldDB" id="A0A2S4UTH4"/>
<keyword evidence="2" id="KW-1185">Reference proteome</keyword>
<accession>A0A2S4UTH4</accession>
<name>A0A2S4UTH4_9BASI</name>
<evidence type="ECO:0000313" key="2">
    <source>
        <dbReference type="Proteomes" id="UP000239156"/>
    </source>
</evidence>
<evidence type="ECO:0000313" key="1">
    <source>
        <dbReference type="EMBL" id="POW00568.1"/>
    </source>
</evidence>
<dbReference type="Proteomes" id="UP000239156">
    <property type="component" value="Unassembled WGS sequence"/>
</dbReference>
<organism evidence="1 2">
    <name type="scientific">Puccinia striiformis</name>
    <dbReference type="NCBI Taxonomy" id="27350"/>
    <lineage>
        <taxon>Eukaryota</taxon>
        <taxon>Fungi</taxon>
        <taxon>Dikarya</taxon>
        <taxon>Basidiomycota</taxon>
        <taxon>Pucciniomycotina</taxon>
        <taxon>Pucciniomycetes</taxon>
        <taxon>Pucciniales</taxon>
        <taxon>Pucciniaceae</taxon>
        <taxon>Puccinia</taxon>
    </lineage>
</organism>
<dbReference type="VEuPathDB" id="FungiDB:PSHT_00629"/>
<sequence>MAIHLAKCLEKFGPVRSWWAFPLERLMGQILKASHNNYIGELEITFLNNFCRLGNLRVLLNSDRLPDQLRPFIAQLRICSDPVPRCIPKSVDPRRQKQLLSSKIFPQLITQINSIKSVNENCTYVASSEWKRTDKLKKTAPVNRRVEFLQSVHVEPNLTIDQIFKHNRVTLEKQTRTDVWLVVSQFRPIPPDIPHPFTSLVMYDLQLDLCYLKTHEPRVIHIEDVIAHCAWIHYRAKEISTAFDQDCIALVSLDQ</sequence>
<comment type="caution">
    <text evidence="1">The sequence shown here is derived from an EMBL/GenBank/DDBJ whole genome shotgun (WGS) entry which is preliminary data.</text>
</comment>
<dbReference type="EMBL" id="PKSL01000176">
    <property type="protein sequence ID" value="POW00568.1"/>
    <property type="molecule type" value="Genomic_DNA"/>
</dbReference>
<dbReference type="VEuPathDB" id="FungiDB:PSTT_13051"/>
<proteinExistence type="predicted"/>
<protein>
    <submittedName>
        <fullName evidence="1">Uncharacterized protein</fullName>
    </submittedName>
</protein>
<reference evidence="1" key="1">
    <citation type="submission" date="2017-12" db="EMBL/GenBank/DDBJ databases">
        <title>Gene loss provides genomic basis for host adaptation in cereal stripe rust fungi.</title>
        <authorList>
            <person name="Xia C."/>
        </authorList>
    </citation>
    <scope>NUCLEOTIDE SEQUENCE [LARGE SCALE GENOMIC DNA]</scope>
    <source>
        <strain evidence="1">93-210</strain>
    </source>
</reference>